<organism evidence="2 3">
    <name type="scientific">Diploscapter pachys</name>
    <dbReference type="NCBI Taxonomy" id="2018661"/>
    <lineage>
        <taxon>Eukaryota</taxon>
        <taxon>Metazoa</taxon>
        <taxon>Ecdysozoa</taxon>
        <taxon>Nematoda</taxon>
        <taxon>Chromadorea</taxon>
        <taxon>Rhabditida</taxon>
        <taxon>Rhabditina</taxon>
        <taxon>Rhabditomorpha</taxon>
        <taxon>Rhabditoidea</taxon>
        <taxon>Rhabditidae</taxon>
        <taxon>Diploscapter</taxon>
    </lineage>
</organism>
<accession>A0A2A2J9D7</accession>
<dbReference type="InterPro" id="IPR046965">
    <property type="entry name" value="Cyclin_A/B-like"/>
</dbReference>
<feature type="domain" description="Cyclin N-terminal" evidence="1">
    <location>
        <begin position="159"/>
        <end position="240"/>
    </location>
</feature>
<name>A0A2A2J9D7_9BILA</name>
<evidence type="ECO:0000259" key="1">
    <source>
        <dbReference type="Pfam" id="PF00134"/>
    </source>
</evidence>
<proteinExistence type="predicted"/>
<dbReference type="EMBL" id="LIAE01010590">
    <property type="protein sequence ID" value="PAV58245.1"/>
    <property type="molecule type" value="Genomic_DNA"/>
</dbReference>
<protein>
    <recommendedName>
        <fullName evidence="1">Cyclin N-terminal domain-containing protein</fullName>
    </recommendedName>
</protein>
<reference evidence="2 3" key="1">
    <citation type="journal article" date="2017" name="Curr. Biol.">
        <title>Genome architecture and evolution of a unichromosomal asexual nematode.</title>
        <authorList>
            <person name="Fradin H."/>
            <person name="Zegar C."/>
            <person name="Gutwein M."/>
            <person name="Lucas J."/>
            <person name="Kovtun M."/>
            <person name="Corcoran D."/>
            <person name="Baugh L.R."/>
            <person name="Kiontke K."/>
            <person name="Gunsalus K."/>
            <person name="Fitch D.H."/>
            <person name="Piano F."/>
        </authorList>
    </citation>
    <scope>NUCLEOTIDE SEQUENCE [LARGE SCALE GENOMIC DNA]</scope>
    <source>
        <strain evidence="2">PF1309</strain>
    </source>
</reference>
<dbReference type="AlphaFoldDB" id="A0A2A2J9D7"/>
<sequence>MFYNKIQDFIFFKSYIANIYSLRNRRVHKSTVAVEGTRNLNGNEHGQGQAEMKAAALRRTALAQINNNIHKPRATSRIITKSIIDDEPIQQARCDVEAAQMTISNEPSTEPAPVPAPTKDKDNCPFNLPSKFALLSVTGNRAQPAELWDYVEYAEDVLDYLVQYEKEQRFGIPADLLTSRRAPIKSKTYVILVDYIAQLHAEFRQASVIFDLSVYLLNRAILEFKHIDKQSYQIITITCL</sequence>
<dbReference type="PIRSF" id="PIRSF001771">
    <property type="entry name" value="Cyclin_A_B_D_E"/>
    <property type="match status" value="1"/>
</dbReference>
<comment type="caution">
    <text evidence="2">The sequence shown here is derived from an EMBL/GenBank/DDBJ whole genome shotgun (WGS) entry which is preliminary data.</text>
</comment>
<dbReference type="Pfam" id="PF00134">
    <property type="entry name" value="Cyclin_N"/>
    <property type="match status" value="1"/>
</dbReference>
<dbReference type="InterPro" id="IPR036915">
    <property type="entry name" value="Cyclin-like_sf"/>
</dbReference>
<gene>
    <name evidence="2" type="ORF">WR25_11902</name>
</gene>
<dbReference type="GO" id="GO:0016538">
    <property type="term" value="F:cyclin-dependent protein serine/threonine kinase regulator activity"/>
    <property type="evidence" value="ECO:0007669"/>
    <property type="project" value="InterPro"/>
</dbReference>
<evidence type="ECO:0000313" key="2">
    <source>
        <dbReference type="EMBL" id="PAV58245.1"/>
    </source>
</evidence>
<dbReference type="GO" id="GO:0044772">
    <property type="term" value="P:mitotic cell cycle phase transition"/>
    <property type="evidence" value="ECO:0007669"/>
    <property type="project" value="InterPro"/>
</dbReference>
<dbReference type="Proteomes" id="UP000218231">
    <property type="component" value="Unassembled WGS sequence"/>
</dbReference>
<keyword evidence="3" id="KW-1185">Reference proteome</keyword>
<evidence type="ECO:0000313" key="3">
    <source>
        <dbReference type="Proteomes" id="UP000218231"/>
    </source>
</evidence>
<dbReference type="InterPro" id="IPR006671">
    <property type="entry name" value="Cyclin_N"/>
</dbReference>
<dbReference type="SUPFAM" id="SSF47954">
    <property type="entry name" value="Cyclin-like"/>
    <property type="match status" value="1"/>
</dbReference>